<accession>A0A1G6R4P5</accession>
<sequence>MGFRDRWRAIPLGERVEIASTVLCVAVAYVTLVRYDDGWRVWLPQAAALLLCLRLAWRRLRH</sequence>
<evidence type="ECO:0000313" key="2">
    <source>
        <dbReference type="Proteomes" id="UP000199034"/>
    </source>
</evidence>
<dbReference type="AlphaFoldDB" id="A0A1G6R4P5"/>
<dbReference type="EMBL" id="FMZM01000005">
    <property type="protein sequence ID" value="SDC98886.1"/>
    <property type="molecule type" value="Genomic_DNA"/>
</dbReference>
<reference evidence="1 2" key="1">
    <citation type="submission" date="2016-10" db="EMBL/GenBank/DDBJ databases">
        <authorList>
            <person name="de Groot N.N."/>
        </authorList>
    </citation>
    <scope>NUCLEOTIDE SEQUENCE [LARGE SCALE GENOMIC DNA]</scope>
    <source>
        <strain evidence="1 2">CGMCC 4.6858</strain>
    </source>
</reference>
<protein>
    <submittedName>
        <fullName evidence="1">Uncharacterized protein</fullName>
    </submittedName>
</protein>
<proteinExistence type="predicted"/>
<dbReference type="RefSeq" id="WP_090854880.1">
    <property type="nucleotide sequence ID" value="NZ_FMZM01000005.1"/>
</dbReference>
<gene>
    <name evidence="1" type="ORF">SAMN05421872_105127</name>
</gene>
<name>A0A1G6R4P5_9ACTN</name>
<dbReference type="Proteomes" id="UP000199034">
    <property type="component" value="Unassembled WGS sequence"/>
</dbReference>
<organism evidence="1 2">
    <name type="scientific">Nocardioides lianchengensis</name>
    <dbReference type="NCBI Taxonomy" id="1045774"/>
    <lineage>
        <taxon>Bacteria</taxon>
        <taxon>Bacillati</taxon>
        <taxon>Actinomycetota</taxon>
        <taxon>Actinomycetes</taxon>
        <taxon>Propionibacteriales</taxon>
        <taxon>Nocardioidaceae</taxon>
        <taxon>Nocardioides</taxon>
    </lineage>
</organism>
<keyword evidence="2" id="KW-1185">Reference proteome</keyword>
<evidence type="ECO:0000313" key="1">
    <source>
        <dbReference type="EMBL" id="SDC98886.1"/>
    </source>
</evidence>
<dbReference type="STRING" id="1045774.SAMN05421872_105127"/>